<comment type="caution">
    <text evidence="2">The sequence shown here is derived from an EMBL/GenBank/DDBJ whole genome shotgun (WGS) entry which is preliminary data.</text>
</comment>
<dbReference type="EMBL" id="JADKYU010000702">
    <property type="protein sequence ID" value="MBF4985309.1"/>
    <property type="molecule type" value="Genomic_DNA"/>
</dbReference>
<feature type="domain" description="Serine-tRNA synthetase type1 N-terminal" evidence="1">
    <location>
        <begin position="1"/>
        <end position="51"/>
    </location>
</feature>
<evidence type="ECO:0000313" key="2">
    <source>
        <dbReference type="EMBL" id="MBF4985309.1"/>
    </source>
</evidence>
<dbReference type="SUPFAM" id="SSF46589">
    <property type="entry name" value="tRNA-binding arm"/>
    <property type="match status" value="1"/>
</dbReference>
<dbReference type="InterPro" id="IPR010978">
    <property type="entry name" value="tRNA-bd_arm"/>
</dbReference>
<feature type="non-terminal residue" evidence="2">
    <location>
        <position position="57"/>
    </location>
</feature>
<dbReference type="InterPro" id="IPR042103">
    <property type="entry name" value="SerRS_1_N_sf"/>
</dbReference>
<dbReference type="Proteomes" id="UP001194729">
    <property type="component" value="Unassembled WGS sequence"/>
</dbReference>
<dbReference type="Gene3D" id="1.10.287.40">
    <property type="entry name" value="Serine-tRNA synthetase, tRNA binding domain"/>
    <property type="match status" value="1"/>
</dbReference>
<evidence type="ECO:0000313" key="3">
    <source>
        <dbReference type="Proteomes" id="UP001194729"/>
    </source>
</evidence>
<keyword evidence="3" id="KW-1185">Reference proteome</keyword>
<sequence length="57" mass="6518">MLQIAAIREHKDAFAQALKKRNIDALPMLENAISVDEKRRSLQAQLDETLAYSKCFI</sequence>
<organism evidence="2 3">
    <name type="scientific">Nonlabens mediterrranea</name>
    <dbReference type="NCBI Taxonomy" id="1419947"/>
    <lineage>
        <taxon>Bacteria</taxon>
        <taxon>Pseudomonadati</taxon>
        <taxon>Bacteroidota</taxon>
        <taxon>Flavobacteriia</taxon>
        <taxon>Flavobacteriales</taxon>
        <taxon>Flavobacteriaceae</taxon>
        <taxon>Nonlabens</taxon>
    </lineage>
</organism>
<gene>
    <name evidence="2" type="ORF">FNJ87_13545</name>
</gene>
<dbReference type="InterPro" id="IPR015866">
    <property type="entry name" value="Ser-tRNA-synth_1_N"/>
</dbReference>
<dbReference type="Pfam" id="PF02403">
    <property type="entry name" value="Seryl_tRNA_N"/>
    <property type="match status" value="1"/>
</dbReference>
<dbReference type="GO" id="GO:0016874">
    <property type="term" value="F:ligase activity"/>
    <property type="evidence" value="ECO:0007669"/>
    <property type="project" value="UniProtKB-KW"/>
</dbReference>
<reference evidence="2 3" key="1">
    <citation type="submission" date="2020-11" db="EMBL/GenBank/DDBJ databases">
        <title>P. mediterranea TC4 genome.</title>
        <authorList>
            <person name="Molmeret M."/>
        </authorList>
    </citation>
    <scope>NUCLEOTIDE SEQUENCE [LARGE SCALE GENOMIC DNA]</scope>
    <source>
        <strain evidence="2 3">TC4</strain>
    </source>
</reference>
<proteinExistence type="predicted"/>
<protein>
    <submittedName>
        <fullName evidence="2">Serine--tRNA ligase</fullName>
    </submittedName>
</protein>
<name>A0ABS0A7F4_9FLAO</name>
<accession>A0ABS0A7F4</accession>
<keyword evidence="2" id="KW-0436">Ligase</keyword>
<evidence type="ECO:0000259" key="1">
    <source>
        <dbReference type="Pfam" id="PF02403"/>
    </source>
</evidence>